<protein>
    <recommendedName>
        <fullName evidence="2">Pyridoxal phosphate homeostasis protein</fullName>
        <shortName evidence="2">PLP homeostasis protein</shortName>
    </recommendedName>
</protein>
<comment type="function">
    <text evidence="2">Pyridoxal 5'-phosphate (PLP)-binding protein, which is involved in PLP homeostasis.</text>
</comment>
<dbReference type="InterPro" id="IPR001608">
    <property type="entry name" value="Ala_racemase_N"/>
</dbReference>
<dbReference type="SUPFAM" id="SSF51419">
    <property type="entry name" value="PLP-binding barrel"/>
    <property type="match status" value="1"/>
</dbReference>
<accession>A0ABR7DIP2</accession>
<dbReference type="InterPro" id="IPR029066">
    <property type="entry name" value="PLP-binding_barrel"/>
</dbReference>
<keyword evidence="1 2" id="KW-0663">Pyridoxal phosphate</keyword>
<evidence type="ECO:0000313" key="6">
    <source>
        <dbReference type="Proteomes" id="UP000651475"/>
    </source>
</evidence>
<dbReference type="PROSITE" id="PS01211">
    <property type="entry name" value="UPF0001"/>
    <property type="match status" value="1"/>
</dbReference>
<dbReference type="NCBIfam" id="TIGR00044">
    <property type="entry name" value="YggS family pyridoxal phosphate-dependent enzyme"/>
    <property type="match status" value="1"/>
</dbReference>
<dbReference type="PANTHER" id="PTHR10146:SF14">
    <property type="entry name" value="PYRIDOXAL PHOSPHATE HOMEOSTASIS PROTEIN"/>
    <property type="match status" value="1"/>
</dbReference>
<feature type="modified residue" description="N6-(pyridoxal phosphate)lysine" evidence="2">
    <location>
        <position position="25"/>
    </location>
</feature>
<keyword evidence="6" id="KW-1185">Reference proteome</keyword>
<dbReference type="Gene3D" id="3.20.20.10">
    <property type="entry name" value="Alanine racemase"/>
    <property type="match status" value="1"/>
</dbReference>
<dbReference type="CDD" id="cd00635">
    <property type="entry name" value="PLPDE_III_YBL036c_like"/>
    <property type="match status" value="1"/>
</dbReference>
<dbReference type="Pfam" id="PF01168">
    <property type="entry name" value="Ala_racemase_N"/>
    <property type="match status" value="1"/>
</dbReference>
<name>A0ABR7DIP2_9BACT</name>
<dbReference type="InterPro" id="IPR011078">
    <property type="entry name" value="PyrdxlP_homeostasis"/>
</dbReference>
<evidence type="ECO:0000256" key="3">
    <source>
        <dbReference type="RuleBase" id="RU004514"/>
    </source>
</evidence>
<evidence type="ECO:0000313" key="5">
    <source>
        <dbReference type="EMBL" id="MBC5631279.1"/>
    </source>
</evidence>
<evidence type="ECO:0000256" key="1">
    <source>
        <dbReference type="ARBA" id="ARBA00022898"/>
    </source>
</evidence>
<dbReference type="EMBL" id="JACOOJ010000001">
    <property type="protein sequence ID" value="MBC5631279.1"/>
    <property type="molecule type" value="Genomic_DNA"/>
</dbReference>
<comment type="similarity">
    <text evidence="2 3">Belongs to the pyridoxal phosphate-binding protein YggS/PROSC family.</text>
</comment>
<comment type="caution">
    <text evidence="5">The sequence shown here is derived from an EMBL/GenBank/DDBJ whole genome shotgun (WGS) entry which is preliminary data.</text>
</comment>
<dbReference type="Proteomes" id="UP000651475">
    <property type="component" value="Unassembled WGS sequence"/>
</dbReference>
<organism evidence="5 6">
    <name type="scientific">Parabacteroides hominis</name>
    <dbReference type="NCBI Taxonomy" id="2763057"/>
    <lineage>
        <taxon>Bacteria</taxon>
        <taxon>Pseudomonadati</taxon>
        <taxon>Bacteroidota</taxon>
        <taxon>Bacteroidia</taxon>
        <taxon>Bacteroidales</taxon>
        <taxon>Tannerellaceae</taxon>
        <taxon>Parabacteroides</taxon>
    </lineage>
</organism>
<dbReference type="RefSeq" id="WP_186928025.1">
    <property type="nucleotide sequence ID" value="NZ_JACOOJ010000001.1"/>
</dbReference>
<dbReference type="PANTHER" id="PTHR10146">
    <property type="entry name" value="PROLINE SYNTHETASE CO-TRANSCRIBED BACTERIAL HOMOLOG PROTEIN"/>
    <property type="match status" value="1"/>
</dbReference>
<dbReference type="PIRSF" id="PIRSF004848">
    <property type="entry name" value="YBL036c_PLPDEIII"/>
    <property type="match status" value="1"/>
</dbReference>
<proteinExistence type="inferred from homology"/>
<evidence type="ECO:0000256" key="2">
    <source>
        <dbReference type="HAMAP-Rule" id="MF_02087"/>
    </source>
</evidence>
<dbReference type="HAMAP" id="MF_02087">
    <property type="entry name" value="PLP_homeostasis"/>
    <property type="match status" value="1"/>
</dbReference>
<evidence type="ECO:0000259" key="4">
    <source>
        <dbReference type="Pfam" id="PF01168"/>
    </source>
</evidence>
<sequence length="222" mass="24872">MSITENITRLKASLPAGVTLVAVSKFHPAEALQEAYNAGQRVFGESRAQELTAKQKVLPGDIEWHFIGPLQSNKVKDIAPFIHTIHSIDSLKLLQEVNKQAAKHDRIVRVLIEIHVAQEEAKHGFSPDECRELLHSLSTDALPNIRICGLMGMATNTDDTAQIQDEFHKIHELFTELKNSVFKSDEYFCELSMGMSHDYPIAISEGSTMIRIGTSIFGEREY</sequence>
<gene>
    <name evidence="5" type="ORF">H8S65_00600</name>
</gene>
<reference evidence="5 6" key="1">
    <citation type="submission" date="2020-08" db="EMBL/GenBank/DDBJ databases">
        <title>Genome public.</title>
        <authorList>
            <person name="Liu C."/>
            <person name="Sun Q."/>
        </authorList>
    </citation>
    <scope>NUCLEOTIDE SEQUENCE [LARGE SCALE GENOMIC DNA]</scope>
    <source>
        <strain evidence="5 6">NSJ-79</strain>
    </source>
</reference>
<feature type="domain" description="Alanine racemase N-terminal" evidence="4">
    <location>
        <begin position="3"/>
        <end position="220"/>
    </location>
</feature>